<protein>
    <submittedName>
        <fullName evidence="3">Extensin</fullName>
    </submittedName>
</protein>
<gene>
    <name evidence="3" type="ORF">M6B38_252500</name>
    <name evidence="2" type="ORF">M6B38_414055</name>
</gene>
<sequence length="119" mass="12694">MKAALDFTGALAPIPHVIASILRPRAGPSRRRPAASVRRDRASRDHPHVTTELATATTVVAKLHLSAAMLGCLRRAEQAPNSGAPPSKPCVSAAPLRSGQRRTQPPIAWRLPASLEETQ</sequence>
<dbReference type="AlphaFoldDB" id="A0AAX6IKQ5"/>
<feature type="region of interest" description="Disordered" evidence="1">
    <location>
        <begin position="23"/>
        <end position="50"/>
    </location>
</feature>
<keyword evidence="4" id="KW-1185">Reference proteome</keyword>
<dbReference type="Proteomes" id="UP001140949">
    <property type="component" value="Unassembled WGS sequence"/>
</dbReference>
<evidence type="ECO:0000256" key="1">
    <source>
        <dbReference type="SAM" id="MobiDB-lite"/>
    </source>
</evidence>
<feature type="compositionally biased region" description="Basic and acidic residues" evidence="1">
    <location>
        <begin position="37"/>
        <end position="49"/>
    </location>
</feature>
<proteinExistence type="predicted"/>
<feature type="region of interest" description="Disordered" evidence="1">
    <location>
        <begin position="77"/>
        <end position="119"/>
    </location>
</feature>
<evidence type="ECO:0000313" key="3">
    <source>
        <dbReference type="EMBL" id="KAJ6852975.1"/>
    </source>
</evidence>
<dbReference type="EMBL" id="JANAVB010001285">
    <property type="protein sequence ID" value="KAJ6852975.1"/>
    <property type="molecule type" value="Genomic_DNA"/>
</dbReference>
<organism evidence="3 4">
    <name type="scientific">Iris pallida</name>
    <name type="common">Sweet iris</name>
    <dbReference type="NCBI Taxonomy" id="29817"/>
    <lineage>
        <taxon>Eukaryota</taxon>
        <taxon>Viridiplantae</taxon>
        <taxon>Streptophyta</taxon>
        <taxon>Embryophyta</taxon>
        <taxon>Tracheophyta</taxon>
        <taxon>Spermatophyta</taxon>
        <taxon>Magnoliopsida</taxon>
        <taxon>Liliopsida</taxon>
        <taxon>Asparagales</taxon>
        <taxon>Iridaceae</taxon>
        <taxon>Iridoideae</taxon>
        <taxon>Irideae</taxon>
        <taxon>Iris</taxon>
    </lineage>
</organism>
<name>A0AAX6IKQ5_IRIPA</name>
<accession>A0AAX6IKQ5</accession>
<comment type="caution">
    <text evidence="3">The sequence shown here is derived from an EMBL/GenBank/DDBJ whole genome shotgun (WGS) entry which is preliminary data.</text>
</comment>
<reference evidence="3" key="1">
    <citation type="journal article" date="2023" name="GigaByte">
        <title>Genome assembly of the bearded iris, Iris pallida Lam.</title>
        <authorList>
            <person name="Bruccoleri R.E."/>
            <person name="Oakeley E.J."/>
            <person name="Faust A.M.E."/>
            <person name="Altorfer M."/>
            <person name="Dessus-Babus S."/>
            <person name="Burckhardt D."/>
            <person name="Oertli M."/>
            <person name="Naumann U."/>
            <person name="Petersen F."/>
            <person name="Wong J."/>
        </authorList>
    </citation>
    <scope>NUCLEOTIDE SEQUENCE</scope>
    <source>
        <strain evidence="3">GSM-AAB239-AS_SAM_17_03QT</strain>
    </source>
</reference>
<evidence type="ECO:0000313" key="4">
    <source>
        <dbReference type="Proteomes" id="UP001140949"/>
    </source>
</evidence>
<dbReference type="EMBL" id="JANAVB010027999">
    <property type="protein sequence ID" value="KAJ6817021.1"/>
    <property type="molecule type" value="Genomic_DNA"/>
</dbReference>
<reference evidence="3" key="2">
    <citation type="submission" date="2023-04" db="EMBL/GenBank/DDBJ databases">
        <authorList>
            <person name="Bruccoleri R.E."/>
            <person name="Oakeley E.J."/>
            <person name="Faust A.-M."/>
            <person name="Dessus-Babus S."/>
            <person name="Altorfer M."/>
            <person name="Burckhardt D."/>
            <person name="Oertli M."/>
            <person name="Naumann U."/>
            <person name="Petersen F."/>
            <person name="Wong J."/>
        </authorList>
    </citation>
    <scope>NUCLEOTIDE SEQUENCE</scope>
    <source>
        <strain evidence="3">GSM-AAB239-AS_SAM_17_03QT</strain>
        <tissue evidence="3">Leaf</tissue>
    </source>
</reference>
<evidence type="ECO:0000313" key="2">
    <source>
        <dbReference type="EMBL" id="KAJ6817021.1"/>
    </source>
</evidence>